<keyword evidence="2" id="KW-1185">Reference proteome</keyword>
<reference evidence="1" key="1">
    <citation type="submission" date="2022-10" db="EMBL/GenBank/DDBJ databases">
        <title>Culturing micro-colonial fungi from biological soil crusts in the Mojave desert and describing Neophaeococcomyces mojavensis, and introducing the new genera and species Taxawa tesnikishii.</title>
        <authorList>
            <person name="Kurbessoian T."/>
            <person name="Stajich J.E."/>
        </authorList>
    </citation>
    <scope>NUCLEOTIDE SEQUENCE</scope>
    <source>
        <strain evidence="1">JES_112</strain>
    </source>
</reference>
<name>A0ACC3A1F5_9EURO</name>
<gene>
    <name evidence="1" type="ORF">H2198_007116</name>
</gene>
<comment type="caution">
    <text evidence="1">The sequence shown here is derived from an EMBL/GenBank/DDBJ whole genome shotgun (WGS) entry which is preliminary data.</text>
</comment>
<dbReference type="Proteomes" id="UP001172386">
    <property type="component" value="Unassembled WGS sequence"/>
</dbReference>
<organism evidence="1 2">
    <name type="scientific">Neophaeococcomyces mojaviensis</name>
    <dbReference type="NCBI Taxonomy" id="3383035"/>
    <lineage>
        <taxon>Eukaryota</taxon>
        <taxon>Fungi</taxon>
        <taxon>Dikarya</taxon>
        <taxon>Ascomycota</taxon>
        <taxon>Pezizomycotina</taxon>
        <taxon>Eurotiomycetes</taxon>
        <taxon>Chaetothyriomycetidae</taxon>
        <taxon>Chaetothyriales</taxon>
        <taxon>Chaetothyriales incertae sedis</taxon>
        <taxon>Neophaeococcomyces</taxon>
    </lineage>
</organism>
<evidence type="ECO:0000313" key="1">
    <source>
        <dbReference type="EMBL" id="KAJ9653718.1"/>
    </source>
</evidence>
<dbReference type="EMBL" id="JAPDRQ010000143">
    <property type="protein sequence ID" value="KAJ9653718.1"/>
    <property type="molecule type" value="Genomic_DNA"/>
</dbReference>
<sequence>MAVNQTQNAPIVCGISIRWISLFVLVIQNSALALAMCYSRTLDGPVYLSSTAVMLAEAVKLAISFTIYLYQRIFSTANKTQTLPSSGSSQTPRPTLYEMFDEVYGCNSGMVKMLVPAILYTVQNNLQFVAASNLDAATFQVTYQSKILTTAILAVALLRQRIGPQKWFALIVLTAGVSIAQLPSSSDPGSPGNRLVGFAAVASACVLSGLAGVYFEKILKSHDASLWLRNIQLGTASFVIASLGALCWDHKAIKTHGFFYGYSTVTGITILIQAAGGLVVALVINYTDNILKGFATSISIILSTVASVSIFHYKIRHVFVFGAGLVLWATYLYGMAKPPQVVDTLDSEGKGKVNDEKYSDAERRSSAEKFLIQV</sequence>
<accession>A0ACC3A1F5</accession>
<proteinExistence type="predicted"/>
<protein>
    <submittedName>
        <fullName evidence="1">Uncharacterized protein</fullName>
    </submittedName>
</protein>
<evidence type="ECO:0000313" key="2">
    <source>
        <dbReference type="Proteomes" id="UP001172386"/>
    </source>
</evidence>